<gene>
    <name evidence="6" type="ORF">Vau01_093880</name>
</gene>
<dbReference type="Pfam" id="PF16925">
    <property type="entry name" value="TetR_C_13"/>
    <property type="match status" value="1"/>
</dbReference>
<dbReference type="Proteomes" id="UP000612585">
    <property type="component" value="Unassembled WGS sequence"/>
</dbReference>
<keyword evidence="3" id="KW-0804">Transcription</keyword>
<dbReference type="InterPro" id="IPR023772">
    <property type="entry name" value="DNA-bd_HTH_TetR-type_CS"/>
</dbReference>
<dbReference type="GO" id="GO:0003677">
    <property type="term" value="F:DNA binding"/>
    <property type="evidence" value="ECO:0007669"/>
    <property type="project" value="UniProtKB-UniRule"/>
</dbReference>
<reference evidence="6" key="1">
    <citation type="submission" date="2021-01" db="EMBL/GenBank/DDBJ databases">
        <title>Whole genome shotgun sequence of Virgisporangium aurantiacum NBRC 16421.</title>
        <authorList>
            <person name="Komaki H."/>
            <person name="Tamura T."/>
        </authorList>
    </citation>
    <scope>NUCLEOTIDE SEQUENCE</scope>
    <source>
        <strain evidence="6">NBRC 16421</strain>
    </source>
</reference>
<sequence length="191" mass="20704">MRAAERLMTDQGYSATSVDQVIAEAGSSKGAFFHHFASKTDLASQVVDRYVAADLAHLKAGLAATAGVDDPAVRVVAFLRFYEDGADGLMAEQSGCLYATVLAEREFTGSDVNRRVAAAARVWRDALVDLLRPALAGRRSAAGIDLHALADHLYTTFEGGFILCRTLDNPTAMRAQLRIYRQLVEALLRDD</sequence>
<dbReference type="InterPro" id="IPR036271">
    <property type="entry name" value="Tet_transcr_reg_TetR-rel_C_sf"/>
</dbReference>
<accession>A0A8J4E7J4</accession>
<dbReference type="PROSITE" id="PS01081">
    <property type="entry name" value="HTH_TETR_1"/>
    <property type="match status" value="1"/>
</dbReference>
<keyword evidence="1" id="KW-0805">Transcription regulation</keyword>
<comment type="caution">
    <text evidence="6">The sequence shown here is derived from an EMBL/GenBank/DDBJ whole genome shotgun (WGS) entry which is preliminary data.</text>
</comment>
<dbReference type="InterPro" id="IPR001647">
    <property type="entry name" value="HTH_TetR"/>
</dbReference>
<dbReference type="SUPFAM" id="SSF48498">
    <property type="entry name" value="Tetracyclin repressor-like, C-terminal domain"/>
    <property type="match status" value="1"/>
</dbReference>
<evidence type="ECO:0000256" key="4">
    <source>
        <dbReference type="PROSITE-ProRule" id="PRU00335"/>
    </source>
</evidence>
<name>A0A8J4E7J4_9ACTN</name>
<dbReference type="PANTHER" id="PTHR47506">
    <property type="entry name" value="TRANSCRIPTIONAL REGULATORY PROTEIN"/>
    <property type="match status" value="1"/>
</dbReference>
<keyword evidence="2 4" id="KW-0238">DNA-binding</keyword>
<dbReference type="InterPro" id="IPR009057">
    <property type="entry name" value="Homeodomain-like_sf"/>
</dbReference>
<dbReference type="PROSITE" id="PS50977">
    <property type="entry name" value="HTH_TETR_2"/>
    <property type="match status" value="1"/>
</dbReference>
<proteinExistence type="predicted"/>
<dbReference type="Pfam" id="PF00440">
    <property type="entry name" value="TetR_N"/>
    <property type="match status" value="1"/>
</dbReference>
<dbReference type="SUPFAM" id="SSF46689">
    <property type="entry name" value="Homeodomain-like"/>
    <property type="match status" value="1"/>
</dbReference>
<organism evidence="6 7">
    <name type="scientific">Virgisporangium aurantiacum</name>
    <dbReference type="NCBI Taxonomy" id="175570"/>
    <lineage>
        <taxon>Bacteria</taxon>
        <taxon>Bacillati</taxon>
        <taxon>Actinomycetota</taxon>
        <taxon>Actinomycetes</taxon>
        <taxon>Micromonosporales</taxon>
        <taxon>Micromonosporaceae</taxon>
        <taxon>Virgisporangium</taxon>
    </lineage>
</organism>
<feature type="DNA-binding region" description="H-T-H motif" evidence="4">
    <location>
        <begin position="17"/>
        <end position="36"/>
    </location>
</feature>
<evidence type="ECO:0000256" key="2">
    <source>
        <dbReference type="ARBA" id="ARBA00023125"/>
    </source>
</evidence>
<evidence type="ECO:0000259" key="5">
    <source>
        <dbReference type="PROSITE" id="PS50977"/>
    </source>
</evidence>
<feature type="domain" description="HTH tetR-type" evidence="5">
    <location>
        <begin position="1"/>
        <end position="54"/>
    </location>
</feature>
<dbReference type="EMBL" id="BOPG01000071">
    <property type="protein sequence ID" value="GIJ61872.1"/>
    <property type="molecule type" value="Genomic_DNA"/>
</dbReference>
<evidence type="ECO:0000256" key="3">
    <source>
        <dbReference type="ARBA" id="ARBA00023163"/>
    </source>
</evidence>
<dbReference type="PANTHER" id="PTHR47506:SF1">
    <property type="entry name" value="HTH-TYPE TRANSCRIPTIONAL REGULATOR YJDC"/>
    <property type="match status" value="1"/>
</dbReference>
<evidence type="ECO:0000313" key="7">
    <source>
        <dbReference type="Proteomes" id="UP000612585"/>
    </source>
</evidence>
<protein>
    <submittedName>
        <fullName evidence="6">TetR family transcriptional regulator</fullName>
    </submittedName>
</protein>
<dbReference type="Gene3D" id="1.10.357.10">
    <property type="entry name" value="Tetracycline Repressor, domain 2"/>
    <property type="match status" value="1"/>
</dbReference>
<evidence type="ECO:0000313" key="6">
    <source>
        <dbReference type="EMBL" id="GIJ61872.1"/>
    </source>
</evidence>
<dbReference type="InterPro" id="IPR011075">
    <property type="entry name" value="TetR_C"/>
</dbReference>
<keyword evidence="7" id="KW-1185">Reference proteome</keyword>
<dbReference type="AlphaFoldDB" id="A0A8J4E7J4"/>
<evidence type="ECO:0000256" key="1">
    <source>
        <dbReference type="ARBA" id="ARBA00023015"/>
    </source>
</evidence>